<dbReference type="RefSeq" id="WP_151179824.1">
    <property type="nucleotide sequence ID" value="NZ_CP042906.1"/>
</dbReference>
<evidence type="ECO:0000313" key="4">
    <source>
        <dbReference type="Proteomes" id="UP000326202"/>
    </source>
</evidence>
<keyword evidence="4" id="KW-1185">Reference proteome</keyword>
<feature type="region of interest" description="Disordered" evidence="1">
    <location>
        <begin position="1"/>
        <end position="59"/>
    </location>
</feature>
<dbReference type="InterPro" id="IPR005149">
    <property type="entry name" value="Tscrpt_reg_PadR_N"/>
</dbReference>
<feature type="region of interest" description="Disordered" evidence="1">
    <location>
        <begin position="174"/>
        <end position="193"/>
    </location>
</feature>
<feature type="domain" description="Transcription regulator PadR N-terminal" evidence="2">
    <location>
        <begin position="77"/>
        <end position="145"/>
    </location>
</feature>
<dbReference type="Gene3D" id="1.10.10.10">
    <property type="entry name" value="Winged helix-like DNA-binding domain superfamily/Winged helix DNA-binding domain"/>
    <property type="match status" value="1"/>
</dbReference>
<dbReference type="Proteomes" id="UP000326202">
    <property type="component" value="Chromosome"/>
</dbReference>
<sequence>MRIHIEDHDDRRGWHRHGRDRDRDRDRDCAGRGGRDGEFRGLFGGRGRGGHGGSGHHGGRGFRLGRRLGSSDLQLILLALLAEQPRHGYELIKELEERSHGFYAPSPGMIYPALTYLEEIGFATVEAEANKKLYRINEAGQAFLTENRATADTILAELAEVGARFAEAQRLMAEGGAAGERGDTDRREDRDAWPLGRRRRGGVLPEILEARRDIKRALNELEDASPEEQARIAAILRRAASDIRGR</sequence>
<protein>
    <recommendedName>
        <fullName evidence="2">Transcription regulator PadR N-terminal domain-containing protein</fullName>
    </recommendedName>
</protein>
<dbReference type="SUPFAM" id="SSF46785">
    <property type="entry name" value="Winged helix' DNA-binding domain"/>
    <property type="match status" value="1"/>
</dbReference>
<proteinExistence type="predicted"/>
<dbReference type="Pfam" id="PF03551">
    <property type="entry name" value="PadR"/>
    <property type="match status" value="1"/>
</dbReference>
<dbReference type="KEGG" id="htq:FRZ44_51070"/>
<dbReference type="OrthoDB" id="9814826at2"/>
<dbReference type="InterPro" id="IPR036388">
    <property type="entry name" value="WH-like_DNA-bd_sf"/>
</dbReference>
<reference evidence="3 4" key="1">
    <citation type="submission" date="2019-08" db="EMBL/GenBank/DDBJ databases">
        <title>Hyperibacter terrae gen. nov., sp. nov. and Hyperibacter viscosus sp. nov., two new members in the family Rhodospirillaceae isolated from the rhizosphere of Hypericum perforatum.</title>
        <authorList>
            <person name="Noviana Z."/>
        </authorList>
    </citation>
    <scope>NUCLEOTIDE SEQUENCE [LARGE SCALE GENOMIC DNA]</scope>
    <source>
        <strain evidence="3 4">R5913</strain>
    </source>
</reference>
<dbReference type="InterPro" id="IPR036390">
    <property type="entry name" value="WH_DNA-bd_sf"/>
</dbReference>
<gene>
    <name evidence="3" type="ORF">FRZ44_51070</name>
</gene>
<organism evidence="3 4">
    <name type="scientific">Hypericibacter terrae</name>
    <dbReference type="NCBI Taxonomy" id="2602015"/>
    <lineage>
        <taxon>Bacteria</taxon>
        <taxon>Pseudomonadati</taxon>
        <taxon>Pseudomonadota</taxon>
        <taxon>Alphaproteobacteria</taxon>
        <taxon>Rhodospirillales</taxon>
        <taxon>Dongiaceae</taxon>
        <taxon>Hypericibacter</taxon>
    </lineage>
</organism>
<dbReference type="PANTHER" id="PTHR43252">
    <property type="entry name" value="TRANSCRIPTIONAL REGULATOR YQJI"/>
    <property type="match status" value="1"/>
</dbReference>
<dbReference type="EMBL" id="CP042906">
    <property type="protein sequence ID" value="QEX19792.1"/>
    <property type="molecule type" value="Genomic_DNA"/>
</dbReference>
<name>A0A5J6MQ60_9PROT</name>
<feature type="compositionally biased region" description="Basic and acidic residues" evidence="1">
    <location>
        <begin position="1"/>
        <end position="12"/>
    </location>
</feature>
<feature type="compositionally biased region" description="Basic and acidic residues" evidence="1">
    <location>
        <begin position="19"/>
        <end position="39"/>
    </location>
</feature>
<evidence type="ECO:0000259" key="2">
    <source>
        <dbReference type="Pfam" id="PF03551"/>
    </source>
</evidence>
<evidence type="ECO:0000313" key="3">
    <source>
        <dbReference type="EMBL" id="QEX19792.1"/>
    </source>
</evidence>
<evidence type="ECO:0000256" key="1">
    <source>
        <dbReference type="SAM" id="MobiDB-lite"/>
    </source>
</evidence>
<dbReference type="AlphaFoldDB" id="A0A5J6MQ60"/>
<dbReference type="PANTHER" id="PTHR43252:SF7">
    <property type="entry name" value="TRANSCRIPTIONAL REGULATOR YQJI"/>
    <property type="match status" value="1"/>
</dbReference>
<feature type="compositionally biased region" description="Gly residues" evidence="1">
    <location>
        <begin position="42"/>
        <end position="56"/>
    </location>
</feature>
<accession>A0A5J6MQ60</accession>
<feature type="compositionally biased region" description="Basic and acidic residues" evidence="1">
    <location>
        <begin position="180"/>
        <end position="192"/>
    </location>
</feature>